<evidence type="ECO:0000313" key="1">
    <source>
        <dbReference type="EMBL" id="MDN6881228.1"/>
    </source>
</evidence>
<proteinExistence type="predicted"/>
<keyword evidence="2" id="KW-1185">Reference proteome</keyword>
<comment type="caution">
    <text evidence="1">The sequence shown here is derived from an EMBL/GenBank/DDBJ whole genome shotgun (WGS) entry which is preliminary data.</text>
</comment>
<gene>
    <name evidence="1" type="ORF">QO199_21500</name>
</gene>
<reference evidence="1" key="1">
    <citation type="submission" date="2023-05" db="EMBL/GenBank/DDBJ databases">
        <title>Cannabis rhizosphere genomes.</title>
        <authorList>
            <person name="Goff K.L."/>
        </authorList>
    </citation>
    <scope>NUCLEOTIDE SEQUENCE</scope>
    <source>
        <strain evidence="1">SPPC 2817</strain>
    </source>
</reference>
<sequence>MDVSNKIFFIRKLLMKELTGNMLASVSGGFVTDGHRESTNVVDQRGVDNGTYIDANGTCWAPGTPSSVMYPNGGGPSWGSMVDFCLNKGLSADCNGHF</sequence>
<name>A0ABT8LV73_9GAMM</name>
<dbReference type="RefSeq" id="WP_226905699.1">
    <property type="nucleotide sequence ID" value="NZ_JASMRX010000022.1"/>
</dbReference>
<organism evidence="1 2">
    <name type="scientific">Serratia bockelmannii</name>
    <dbReference type="NCBI Taxonomy" id="2703793"/>
    <lineage>
        <taxon>Bacteria</taxon>
        <taxon>Pseudomonadati</taxon>
        <taxon>Pseudomonadota</taxon>
        <taxon>Gammaproteobacteria</taxon>
        <taxon>Enterobacterales</taxon>
        <taxon>Yersiniaceae</taxon>
        <taxon>Serratia</taxon>
    </lineage>
</organism>
<accession>A0ABT8LV73</accession>
<dbReference type="EMBL" id="JASMRX010000022">
    <property type="protein sequence ID" value="MDN6881228.1"/>
    <property type="molecule type" value="Genomic_DNA"/>
</dbReference>
<protein>
    <submittedName>
        <fullName evidence="1">Uncharacterized protein</fullName>
    </submittedName>
</protein>
<evidence type="ECO:0000313" key="2">
    <source>
        <dbReference type="Proteomes" id="UP001176500"/>
    </source>
</evidence>
<dbReference type="Proteomes" id="UP001176500">
    <property type="component" value="Unassembled WGS sequence"/>
</dbReference>